<feature type="domain" description="Thiamine phosphate synthase/TenI" evidence="11">
    <location>
        <begin position="12"/>
        <end position="218"/>
    </location>
</feature>
<feature type="binding site" evidence="10">
    <location>
        <position position="74"/>
    </location>
    <ligand>
        <name>Mg(2+)</name>
        <dbReference type="ChEBI" id="CHEBI:18420"/>
    </ligand>
</feature>
<feature type="binding site" evidence="10">
    <location>
        <begin position="146"/>
        <end position="148"/>
    </location>
    <ligand>
        <name>2-[(2R,5Z)-2-carboxy-4-methylthiazol-5(2H)-ylidene]ethyl phosphate</name>
        <dbReference type="ChEBI" id="CHEBI:62899"/>
    </ligand>
</feature>
<comment type="cofactor">
    <cofactor evidence="10">
        <name>Mg(2+)</name>
        <dbReference type="ChEBI" id="CHEBI:18420"/>
    </cofactor>
    <text evidence="10">Binds 1 Mg(2+) ion per subunit.</text>
</comment>
<evidence type="ECO:0000256" key="9">
    <source>
        <dbReference type="ARBA" id="ARBA00047883"/>
    </source>
</evidence>
<keyword evidence="3 10" id="KW-0808">Transferase</keyword>
<organism evidence="12 13">
    <name type="scientific">Zhihengliuella salsuginis</name>
    <dbReference type="NCBI Taxonomy" id="578222"/>
    <lineage>
        <taxon>Bacteria</taxon>
        <taxon>Bacillati</taxon>
        <taxon>Actinomycetota</taxon>
        <taxon>Actinomycetes</taxon>
        <taxon>Micrococcales</taxon>
        <taxon>Micrococcaceae</taxon>
        <taxon>Zhihengliuella</taxon>
    </lineage>
</organism>
<evidence type="ECO:0000256" key="5">
    <source>
        <dbReference type="ARBA" id="ARBA00022842"/>
    </source>
</evidence>
<keyword evidence="13" id="KW-1185">Reference proteome</keyword>
<feature type="binding site" evidence="10">
    <location>
        <position position="98"/>
    </location>
    <ligand>
        <name>Mg(2+)</name>
        <dbReference type="ChEBI" id="CHEBI:18420"/>
    </ligand>
</feature>
<evidence type="ECO:0000256" key="3">
    <source>
        <dbReference type="ARBA" id="ARBA00022679"/>
    </source>
</evidence>
<evidence type="ECO:0000256" key="10">
    <source>
        <dbReference type="HAMAP-Rule" id="MF_00097"/>
    </source>
</evidence>
<evidence type="ECO:0000259" key="11">
    <source>
        <dbReference type="Pfam" id="PF02581"/>
    </source>
</evidence>
<gene>
    <name evidence="10 12" type="primary">thiE</name>
    <name evidence="12" type="ORF">GCM10008096_25340</name>
</gene>
<feature type="binding site" evidence="10">
    <location>
        <begin position="42"/>
        <end position="46"/>
    </location>
    <ligand>
        <name>4-amino-2-methyl-5-(diphosphooxymethyl)pyrimidine</name>
        <dbReference type="ChEBI" id="CHEBI:57841"/>
    </ligand>
</feature>
<dbReference type="Proteomes" id="UP000642819">
    <property type="component" value="Unassembled WGS sequence"/>
</dbReference>
<comment type="catalytic activity">
    <reaction evidence="7 10">
        <text>4-methyl-5-(2-phosphooxyethyl)-thiazole + 4-amino-2-methyl-5-(diphosphooxymethyl)pyrimidine + H(+) = thiamine phosphate + diphosphate</text>
        <dbReference type="Rhea" id="RHEA:22328"/>
        <dbReference type="ChEBI" id="CHEBI:15378"/>
        <dbReference type="ChEBI" id="CHEBI:33019"/>
        <dbReference type="ChEBI" id="CHEBI:37575"/>
        <dbReference type="ChEBI" id="CHEBI:57841"/>
        <dbReference type="ChEBI" id="CHEBI:58296"/>
        <dbReference type="EC" id="2.5.1.3"/>
    </reaction>
</comment>
<dbReference type="EMBL" id="BMXK01000011">
    <property type="protein sequence ID" value="GHD11102.1"/>
    <property type="molecule type" value="Genomic_DNA"/>
</dbReference>
<comment type="catalytic activity">
    <reaction evidence="8 10">
        <text>2-(2-carboxy-4-methylthiazol-5-yl)ethyl phosphate + 4-amino-2-methyl-5-(diphosphooxymethyl)pyrimidine + 2 H(+) = thiamine phosphate + CO2 + diphosphate</text>
        <dbReference type="Rhea" id="RHEA:47848"/>
        <dbReference type="ChEBI" id="CHEBI:15378"/>
        <dbReference type="ChEBI" id="CHEBI:16526"/>
        <dbReference type="ChEBI" id="CHEBI:33019"/>
        <dbReference type="ChEBI" id="CHEBI:37575"/>
        <dbReference type="ChEBI" id="CHEBI:57841"/>
        <dbReference type="ChEBI" id="CHEBI:62890"/>
        <dbReference type="EC" id="2.5.1.3"/>
    </reaction>
</comment>
<dbReference type="HAMAP" id="MF_00097">
    <property type="entry name" value="TMP_synthase"/>
    <property type="match status" value="1"/>
</dbReference>
<dbReference type="CDD" id="cd00564">
    <property type="entry name" value="TMP_TenI"/>
    <property type="match status" value="1"/>
</dbReference>
<dbReference type="Gene3D" id="3.20.20.70">
    <property type="entry name" value="Aldolase class I"/>
    <property type="match status" value="1"/>
</dbReference>
<comment type="caution">
    <text evidence="12">The sequence shown here is derived from an EMBL/GenBank/DDBJ whole genome shotgun (WGS) entry which is preliminary data.</text>
</comment>
<keyword evidence="6 10" id="KW-0784">Thiamine biosynthesis</keyword>
<feature type="binding site" evidence="10">
    <location>
        <position position="149"/>
    </location>
    <ligand>
        <name>4-amino-2-methyl-5-(diphosphooxymethyl)pyrimidine</name>
        <dbReference type="ChEBI" id="CHEBI:57841"/>
    </ligand>
</feature>
<accession>A0ABQ3GJQ7</accession>
<dbReference type="PANTHER" id="PTHR20857:SF15">
    <property type="entry name" value="THIAMINE-PHOSPHATE SYNTHASE"/>
    <property type="match status" value="1"/>
</dbReference>
<evidence type="ECO:0000256" key="4">
    <source>
        <dbReference type="ARBA" id="ARBA00022723"/>
    </source>
</evidence>
<dbReference type="InterPro" id="IPR013785">
    <property type="entry name" value="Aldolase_TIM"/>
</dbReference>
<reference evidence="13" key="1">
    <citation type="journal article" date="2019" name="Int. J. Syst. Evol. Microbiol.">
        <title>The Global Catalogue of Microorganisms (GCM) 10K type strain sequencing project: providing services to taxonomists for standard genome sequencing and annotation.</title>
        <authorList>
            <consortium name="The Broad Institute Genomics Platform"/>
            <consortium name="The Broad Institute Genome Sequencing Center for Infectious Disease"/>
            <person name="Wu L."/>
            <person name="Ma J."/>
        </authorList>
    </citation>
    <scope>NUCLEOTIDE SEQUENCE [LARGE SCALE GENOMIC DNA]</scope>
    <source>
        <strain evidence="13">KCTC 19466</strain>
    </source>
</reference>
<sequence>MTHAYSPDDLGIYLVADADVTAGRDLADIVGAAVDGGVRMVQLRAKELPARDFLAAAIASARHTAGRATLVVNDRVDVFLAARAAGAAIDGVHVGQSDLPVDAVRGLIGPGAVLGLSASLPSELDALAALGAGTVDYLGAGAIRATPTKKDHPEPLGWDGFARFTALVRERAAAAPASALNTSAGCPLPCVAIGGVTADDAPAARSSSAAGLAVVRAICAADDPARAAADLVTEWTQAHA</sequence>
<comment type="caution">
    <text evidence="10">Lacks conserved residue(s) required for the propagation of feature annotation.</text>
</comment>
<dbReference type="InterPro" id="IPR034291">
    <property type="entry name" value="TMP_synthase"/>
</dbReference>
<proteinExistence type="inferred from homology"/>
<evidence type="ECO:0000313" key="13">
    <source>
        <dbReference type="Proteomes" id="UP000642819"/>
    </source>
</evidence>
<evidence type="ECO:0000313" key="12">
    <source>
        <dbReference type="EMBL" id="GHD11102.1"/>
    </source>
</evidence>
<keyword evidence="4 10" id="KW-0479">Metal-binding</keyword>
<dbReference type="InterPro" id="IPR036206">
    <property type="entry name" value="ThiamineP_synth_sf"/>
</dbReference>
<keyword evidence="5 10" id="KW-0460">Magnesium</keyword>
<dbReference type="EC" id="2.5.1.3" evidence="10"/>
<feature type="binding site" evidence="10">
    <location>
        <position position="117"/>
    </location>
    <ligand>
        <name>4-amino-2-methyl-5-(diphosphooxymethyl)pyrimidine</name>
        <dbReference type="ChEBI" id="CHEBI:57841"/>
    </ligand>
</feature>
<protein>
    <recommendedName>
        <fullName evidence="10">Thiamine-phosphate synthase</fullName>
        <shortName evidence="10">TP synthase</shortName>
        <shortName evidence="10">TPS</shortName>
        <ecNumber evidence="10">2.5.1.3</ecNumber>
    </recommendedName>
    <alternativeName>
        <fullName evidence="10">Thiamine-phosphate pyrophosphorylase</fullName>
        <shortName evidence="10">TMP pyrophosphorylase</shortName>
        <shortName evidence="10">TMP-PPase</shortName>
    </alternativeName>
</protein>
<evidence type="ECO:0000256" key="8">
    <source>
        <dbReference type="ARBA" id="ARBA00047851"/>
    </source>
</evidence>
<evidence type="ECO:0000256" key="6">
    <source>
        <dbReference type="ARBA" id="ARBA00022977"/>
    </source>
</evidence>
<dbReference type="SUPFAM" id="SSF51391">
    <property type="entry name" value="Thiamin phosphate synthase"/>
    <property type="match status" value="1"/>
</dbReference>
<dbReference type="PANTHER" id="PTHR20857">
    <property type="entry name" value="THIAMINE-PHOSPHATE PYROPHOSPHORYLASE"/>
    <property type="match status" value="1"/>
</dbReference>
<comment type="pathway">
    <text evidence="2 10">Cofactor biosynthesis; thiamine diphosphate biosynthesis; thiamine phosphate from 4-amino-2-methyl-5-diphosphomethylpyrimidine and 4-methyl-5-(2-phosphoethyl)-thiazole: step 1/1.</text>
</comment>
<feature type="binding site" evidence="10">
    <location>
        <position position="73"/>
    </location>
    <ligand>
        <name>4-amino-2-methyl-5-(diphosphooxymethyl)pyrimidine</name>
        <dbReference type="ChEBI" id="CHEBI:57841"/>
    </ligand>
</feature>
<name>A0ABQ3GJQ7_9MICC</name>
<comment type="catalytic activity">
    <reaction evidence="9 10">
        <text>2-[(2R,5Z)-2-carboxy-4-methylthiazol-5(2H)-ylidene]ethyl phosphate + 4-amino-2-methyl-5-(diphosphooxymethyl)pyrimidine + 2 H(+) = thiamine phosphate + CO2 + diphosphate</text>
        <dbReference type="Rhea" id="RHEA:47844"/>
        <dbReference type="ChEBI" id="CHEBI:15378"/>
        <dbReference type="ChEBI" id="CHEBI:16526"/>
        <dbReference type="ChEBI" id="CHEBI:33019"/>
        <dbReference type="ChEBI" id="CHEBI:37575"/>
        <dbReference type="ChEBI" id="CHEBI:57841"/>
        <dbReference type="ChEBI" id="CHEBI:62899"/>
        <dbReference type="EC" id="2.5.1.3"/>
    </reaction>
</comment>
<comment type="similarity">
    <text evidence="10">Belongs to the thiamine-phosphate synthase family.</text>
</comment>
<comment type="function">
    <text evidence="1 10">Condenses 4-methyl-5-(beta-hydroxyethyl)thiazole monophosphate (THZ-P) and 2-methyl-4-amino-5-hydroxymethyl pyrimidine pyrophosphate (HMP-PP) to form thiamine monophosphate (TMP).</text>
</comment>
<feature type="binding site" evidence="10">
    <location>
        <position position="195"/>
    </location>
    <ligand>
        <name>2-[(2R,5Z)-2-carboxy-4-methylthiazol-5(2H)-ylidene]ethyl phosphate</name>
        <dbReference type="ChEBI" id="CHEBI:62899"/>
    </ligand>
</feature>
<dbReference type="InterPro" id="IPR022998">
    <property type="entry name" value="ThiamineP_synth_TenI"/>
</dbReference>
<evidence type="ECO:0000256" key="7">
    <source>
        <dbReference type="ARBA" id="ARBA00047334"/>
    </source>
</evidence>
<dbReference type="Pfam" id="PF02581">
    <property type="entry name" value="TMP-TENI"/>
    <property type="match status" value="1"/>
</dbReference>
<evidence type="ECO:0000256" key="2">
    <source>
        <dbReference type="ARBA" id="ARBA00005165"/>
    </source>
</evidence>
<evidence type="ECO:0000256" key="1">
    <source>
        <dbReference type="ARBA" id="ARBA00003814"/>
    </source>
</evidence>